<gene>
    <name evidence="2" type="ORF">EZS27_030844</name>
</gene>
<protein>
    <submittedName>
        <fullName evidence="2">Uncharacterized protein</fullName>
    </submittedName>
</protein>
<proteinExistence type="predicted"/>
<accession>A0A5J4QC43</accession>
<dbReference type="EMBL" id="SNRY01003945">
    <property type="protein sequence ID" value="KAA6319237.1"/>
    <property type="molecule type" value="Genomic_DNA"/>
</dbReference>
<evidence type="ECO:0000313" key="2">
    <source>
        <dbReference type="EMBL" id="KAA6319237.1"/>
    </source>
</evidence>
<organism evidence="2">
    <name type="scientific">termite gut metagenome</name>
    <dbReference type="NCBI Taxonomy" id="433724"/>
    <lineage>
        <taxon>unclassified sequences</taxon>
        <taxon>metagenomes</taxon>
        <taxon>organismal metagenomes</taxon>
    </lineage>
</organism>
<comment type="caution">
    <text evidence="2">The sequence shown here is derived from an EMBL/GenBank/DDBJ whole genome shotgun (WGS) entry which is preliminary data.</text>
</comment>
<evidence type="ECO:0000256" key="1">
    <source>
        <dbReference type="SAM" id="MobiDB-lite"/>
    </source>
</evidence>
<feature type="compositionally biased region" description="Low complexity" evidence="1">
    <location>
        <begin position="39"/>
        <end position="50"/>
    </location>
</feature>
<sequence length="76" mass="8937">MRYYTTPTGINMPVYNVIDNKEDSLLYRMCLNSFTQKQEQQQLEPEAPAPVFSIPSPILPKRRGKKQYDDLQLKLF</sequence>
<reference evidence="2" key="1">
    <citation type="submission" date="2019-03" db="EMBL/GenBank/DDBJ databases">
        <title>Single cell metagenomics reveals metabolic interactions within the superorganism composed of flagellate Streblomastix strix and complex community of Bacteroidetes bacteria on its surface.</title>
        <authorList>
            <person name="Treitli S.C."/>
            <person name="Kolisko M."/>
            <person name="Husnik F."/>
            <person name="Keeling P."/>
            <person name="Hampl V."/>
        </authorList>
    </citation>
    <scope>NUCLEOTIDE SEQUENCE</scope>
    <source>
        <strain evidence="2">STM</strain>
    </source>
</reference>
<dbReference type="AlphaFoldDB" id="A0A5J4QC43"/>
<feature type="region of interest" description="Disordered" evidence="1">
    <location>
        <begin position="39"/>
        <end position="69"/>
    </location>
</feature>
<name>A0A5J4QC43_9ZZZZ</name>